<dbReference type="PANTHER" id="PTHR43537">
    <property type="entry name" value="TRANSCRIPTIONAL REGULATOR, GNTR FAMILY"/>
    <property type="match status" value="1"/>
</dbReference>
<comment type="caution">
    <text evidence="5">The sequence shown here is derived from an EMBL/GenBank/DDBJ whole genome shotgun (WGS) entry which is preliminary data.</text>
</comment>
<protein>
    <submittedName>
        <fullName evidence="5">GntR family transcriptional regulator</fullName>
    </submittedName>
</protein>
<dbReference type="InterPro" id="IPR036390">
    <property type="entry name" value="WH_DNA-bd_sf"/>
</dbReference>
<dbReference type="Gene3D" id="1.10.10.10">
    <property type="entry name" value="Winged helix-like DNA-binding domain superfamily/Winged helix DNA-binding domain"/>
    <property type="match status" value="1"/>
</dbReference>
<keyword evidence="2" id="KW-0238">DNA-binding</keyword>
<dbReference type="InterPro" id="IPR008920">
    <property type="entry name" value="TF_FadR/GntR_C"/>
</dbReference>
<dbReference type="Pfam" id="PF07729">
    <property type="entry name" value="FCD"/>
    <property type="match status" value="1"/>
</dbReference>
<dbReference type="Proteomes" id="UP001321014">
    <property type="component" value="Unassembled WGS sequence"/>
</dbReference>
<sequence>MKQPDAKPLSNTQRAVQDLRRMIFDGTLAAGSDHLETELADRLGMSRTPVREAALMLEGQGLLELRPRKGVRILPVSPSDMREIYDILTELESLAARRAAERRPDDAELAGLAKAISDMDAALDRNDLDAWAEADDRFHLELVRLGGNTRLGAMVMLMTDQVRRARAVTLFMRPKPIQSNADHRRVYEAIRAGHPYLAGDIHHQHRRAAGDMMVALLERHRLNHI</sequence>
<dbReference type="InterPro" id="IPR011711">
    <property type="entry name" value="GntR_C"/>
</dbReference>
<proteinExistence type="predicted"/>
<evidence type="ECO:0000256" key="1">
    <source>
        <dbReference type="ARBA" id="ARBA00023015"/>
    </source>
</evidence>
<dbReference type="SUPFAM" id="SSF46785">
    <property type="entry name" value="Winged helix' DNA-binding domain"/>
    <property type="match status" value="1"/>
</dbReference>
<evidence type="ECO:0000259" key="4">
    <source>
        <dbReference type="PROSITE" id="PS50949"/>
    </source>
</evidence>
<dbReference type="Pfam" id="PF00392">
    <property type="entry name" value="GntR"/>
    <property type="match status" value="1"/>
</dbReference>
<dbReference type="InterPro" id="IPR000524">
    <property type="entry name" value="Tscrpt_reg_HTH_GntR"/>
</dbReference>
<keyword evidence="1" id="KW-0805">Transcription regulation</keyword>
<dbReference type="CDD" id="cd07377">
    <property type="entry name" value="WHTH_GntR"/>
    <property type="match status" value="1"/>
</dbReference>
<keyword evidence="3" id="KW-0804">Transcription</keyword>
<accession>A0ABT2WW17</accession>
<dbReference type="SMART" id="SM00895">
    <property type="entry name" value="FCD"/>
    <property type="match status" value="1"/>
</dbReference>
<dbReference type="InterPro" id="IPR036388">
    <property type="entry name" value="WH-like_DNA-bd_sf"/>
</dbReference>
<organism evidence="5 6">
    <name type="scientific">Ruegeria marisflavi</name>
    <dbReference type="NCBI Taxonomy" id="2984152"/>
    <lineage>
        <taxon>Bacteria</taxon>
        <taxon>Pseudomonadati</taxon>
        <taxon>Pseudomonadota</taxon>
        <taxon>Alphaproteobacteria</taxon>
        <taxon>Rhodobacterales</taxon>
        <taxon>Roseobacteraceae</taxon>
        <taxon>Ruegeria</taxon>
    </lineage>
</organism>
<dbReference type="Gene3D" id="1.20.120.530">
    <property type="entry name" value="GntR ligand-binding domain-like"/>
    <property type="match status" value="1"/>
</dbReference>
<name>A0ABT2WW17_9RHOB</name>
<evidence type="ECO:0000313" key="5">
    <source>
        <dbReference type="EMBL" id="MCU9839427.1"/>
    </source>
</evidence>
<dbReference type="PANTHER" id="PTHR43537:SF5">
    <property type="entry name" value="UXU OPERON TRANSCRIPTIONAL REGULATOR"/>
    <property type="match status" value="1"/>
</dbReference>
<evidence type="ECO:0000256" key="2">
    <source>
        <dbReference type="ARBA" id="ARBA00023125"/>
    </source>
</evidence>
<evidence type="ECO:0000313" key="6">
    <source>
        <dbReference type="Proteomes" id="UP001321014"/>
    </source>
</evidence>
<keyword evidence="6" id="KW-1185">Reference proteome</keyword>
<gene>
    <name evidence="5" type="ORF">OEZ49_16755</name>
</gene>
<reference evidence="5 6" key="1">
    <citation type="submission" date="2022-10" db="EMBL/GenBank/DDBJ databases">
        <title>Ruegeria sp. nov., isolated from ocean surface water.</title>
        <authorList>
            <person name="He W."/>
            <person name="Wang L."/>
            <person name="Zhang D.-F."/>
        </authorList>
    </citation>
    <scope>NUCLEOTIDE SEQUENCE [LARGE SCALE GENOMIC DNA]</scope>
    <source>
        <strain evidence="5 6">WL0004</strain>
    </source>
</reference>
<dbReference type="SUPFAM" id="SSF48008">
    <property type="entry name" value="GntR ligand-binding domain-like"/>
    <property type="match status" value="1"/>
</dbReference>
<evidence type="ECO:0000256" key="3">
    <source>
        <dbReference type="ARBA" id="ARBA00023163"/>
    </source>
</evidence>
<feature type="domain" description="HTH gntR-type" evidence="4">
    <location>
        <begin position="9"/>
        <end position="76"/>
    </location>
</feature>
<dbReference type="EMBL" id="JAOVQN010000018">
    <property type="protein sequence ID" value="MCU9839427.1"/>
    <property type="molecule type" value="Genomic_DNA"/>
</dbReference>
<dbReference type="RefSeq" id="WP_263389387.1">
    <property type="nucleotide sequence ID" value="NZ_JAOVQN010000018.1"/>
</dbReference>
<dbReference type="SMART" id="SM00345">
    <property type="entry name" value="HTH_GNTR"/>
    <property type="match status" value="1"/>
</dbReference>
<dbReference type="PROSITE" id="PS50949">
    <property type="entry name" value="HTH_GNTR"/>
    <property type="match status" value="1"/>
</dbReference>